<gene>
    <name evidence="1" type="ORF">IQ235_03340</name>
</gene>
<dbReference type="AlphaFoldDB" id="A0A928VX15"/>
<evidence type="ECO:0000313" key="2">
    <source>
        <dbReference type="Proteomes" id="UP000621799"/>
    </source>
</evidence>
<dbReference type="RefSeq" id="WP_264320087.1">
    <property type="nucleotide sequence ID" value="NZ_JADEXN010000035.1"/>
</dbReference>
<sequence length="104" mass="12384">MTAILTVVTEEVEHILNIYYEADERETLRANQLRARLIDYVMNRIQVDLSMRVYLSPRSAKLRFPYRSLELRLKVENYARAGFRHLVRTPVDITHHSDRRTQLA</sequence>
<evidence type="ECO:0000313" key="1">
    <source>
        <dbReference type="EMBL" id="MBE9039826.1"/>
    </source>
</evidence>
<protein>
    <submittedName>
        <fullName evidence="1">Uncharacterized protein</fullName>
    </submittedName>
</protein>
<name>A0A928VX15_9CYAN</name>
<proteinExistence type="predicted"/>
<accession>A0A928VX15</accession>
<keyword evidence="2" id="KW-1185">Reference proteome</keyword>
<reference evidence="1" key="1">
    <citation type="submission" date="2020-10" db="EMBL/GenBank/DDBJ databases">
        <authorList>
            <person name="Castelo-Branco R."/>
            <person name="Eusebio N."/>
            <person name="Adriana R."/>
            <person name="Vieira A."/>
            <person name="Brugerolle De Fraissinette N."/>
            <person name="Rezende De Castro R."/>
            <person name="Schneider M.P."/>
            <person name="Vasconcelos V."/>
            <person name="Leao P.N."/>
        </authorList>
    </citation>
    <scope>NUCLEOTIDE SEQUENCE</scope>
    <source>
        <strain evidence="1">LEGE 11467</strain>
    </source>
</reference>
<comment type="caution">
    <text evidence="1">The sequence shown here is derived from an EMBL/GenBank/DDBJ whole genome shotgun (WGS) entry which is preliminary data.</text>
</comment>
<dbReference type="EMBL" id="JADEXN010000035">
    <property type="protein sequence ID" value="MBE9039826.1"/>
    <property type="molecule type" value="Genomic_DNA"/>
</dbReference>
<dbReference type="Proteomes" id="UP000621799">
    <property type="component" value="Unassembled WGS sequence"/>
</dbReference>
<organism evidence="1 2">
    <name type="scientific">Zarconia navalis LEGE 11467</name>
    <dbReference type="NCBI Taxonomy" id="1828826"/>
    <lineage>
        <taxon>Bacteria</taxon>
        <taxon>Bacillati</taxon>
        <taxon>Cyanobacteriota</taxon>
        <taxon>Cyanophyceae</taxon>
        <taxon>Oscillatoriophycideae</taxon>
        <taxon>Oscillatoriales</taxon>
        <taxon>Oscillatoriales incertae sedis</taxon>
        <taxon>Zarconia</taxon>
        <taxon>Zarconia navalis</taxon>
    </lineage>
</organism>